<gene>
    <name evidence="2" type="ORF">HHI36_001359</name>
</gene>
<comment type="caution">
    <text evidence="2">The sequence shown here is derived from an EMBL/GenBank/DDBJ whole genome shotgun (WGS) entry which is preliminary data.</text>
</comment>
<proteinExistence type="predicted"/>
<dbReference type="AlphaFoldDB" id="A0ABD2P840"/>
<dbReference type="Proteomes" id="UP001516400">
    <property type="component" value="Unassembled WGS sequence"/>
</dbReference>
<evidence type="ECO:0000313" key="3">
    <source>
        <dbReference type="Proteomes" id="UP001516400"/>
    </source>
</evidence>
<evidence type="ECO:0000256" key="1">
    <source>
        <dbReference type="SAM" id="MobiDB-lite"/>
    </source>
</evidence>
<feature type="region of interest" description="Disordered" evidence="1">
    <location>
        <begin position="63"/>
        <end position="90"/>
    </location>
</feature>
<sequence>MAEDGECLICQQNFIQQTNRQEEALGKYINKVSQKQMSDKRNISSLVYVTRNYSAQIAEQENSVNANNHGGNTTSVKENEGFITVENRRS</sequence>
<organism evidence="2 3">
    <name type="scientific">Cryptolaemus montrouzieri</name>
    <dbReference type="NCBI Taxonomy" id="559131"/>
    <lineage>
        <taxon>Eukaryota</taxon>
        <taxon>Metazoa</taxon>
        <taxon>Ecdysozoa</taxon>
        <taxon>Arthropoda</taxon>
        <taxon>Hexapoda</taxon>
        <taxon>Insecta</taxon>
        <taxon>Pterygota</taxon>
        <taxon>Neoptera</taxon>
        <taxon>Endopterygota</taxon>
        <taxon>Coleoptera</taxon>
        <taxon>Polyphaga</taxon>
        <taxon>Cucujiformia</taxon>
        <taxon>Coccinelloidea</taxon>
        <taxon>Coccinellidae</taxon>
        <taxon>Scymninae</taxon>
        <taxon>Scymnini</taxon>
        <taxon>Cryptolaemus</taxon>
    </lineage>
</organism>
<protein>
    <submittedName>
        <fullName evidence="2">Uncharacterized protein</fullName>
    </submittedName>
</protein>
<keyword evidence="3" id="KW-1185">Reference proteome</keyword>
<accession>A0ABD2P840</accession>
<reference evidence="2 3" key="1">
    <citation type="journal article" date="2021" name="BMC Biol.">
        <title>Horizontally acquired antibacterial genes associated with adaptive radiation of ladybird beetles.</title>
        <authorList>
            <person name="Li H.S."/>
            <person name="Tang X.F."/>
            <person name="Huang Y.H."/>
            <person name="Xu Z.Y."/>
            <person name="Chen M.L."/>
            <person name="Du X.Y."/>
            <person name="Qiu B.Y."/>
            <person name="Chen P.T."/>
            <person name="Zhang W."/>
            <person name="Slipinski A."/>
            <person name="Escalona H.E."/>
            <person name="Waterhouse R.M."/>
            <person name="Zwick A."/>
            <person name="Pang H."/>
        </authorList>
    </citation>
    <scope>NUCLEOTIDE SEQUENCE [LARGE SCALE GENOMIC DNA]</scope>
    <source>
        <strain evidence="2">SYSU2018</strain>
    </source>
</reference>
<feature type="compositionally biased region" description="Polar residues" evidence="1">
    <location>
        <begin position="63"/>
        <end position="76"/>
    </location>
</feature>
<name>A0ABD2P840_9CUCU</name>
<dbReference type="EMBL" id="JABFTP020000185">
    <property type="protein sequence ID" value="KAL3286871.1"/>
    <property type="molecule type" value="Genomic_DNA"/>
</dbReference>
<evidence type="ECO:0000313" key="2">
    <source>
        <dbReference type="EMBL" id="KAL3286871.1"/>
    </source>
</evidence>